<sequence length="215" mass="22415">MHAAAQPRNGFGTTGFVLGLVGLIFSFIPIIGVIAWPLVILGLIFGILGFNRARKGVATNSGLAITGIVLSAIGLVVCIIWAAAFGKAADDINRNMQQLEQGQPAAPPIGEAPADNSSAQPRTVVYEVTGSGKALNITYTTDGMTSVEQQQDAALPFTKEISLPPEAFQMFSVSAQNAGNGTISCKITVDGKALKEASSNGQYSVVMCNGDVKNW</sequence>
<evidence type="ECO:0000256" key="3">
    <source>
        <dbReference type="ARBA" id="ARBA00022475"/>
    </source>
</evidence>
<dbReference type="InterPro" id="IPR008693">
    <property type="entry name" value="MmpS"/>
</dbReference>
<accession>A0ABT4VAG6</accession>
<evidence type="ECO:0000256" key="7">
    <source>
        <dbReference type="SAM" id="Phobius"/>
    </source>
</evidence>
<keyword evidence="6 7" id="KW-0472">Membrane</keyword>
<evidence type="ECO:0000256" key="4">
    <source>
        <dbReference type="ARBA" id="ARBA00022692"/>
    </source>
</evidence>
<name>A0ABT4VAG6_9PSEU</name>
<dbReference type="RefSeq" id="WP_270954259.1">
    <property type="nucleotide sequence ID" value="NZ_JAQGLA010000131.1"/>
</dbReference>
<comment type="similarity">
    <text evidence="2">Belongs to the MmpS family.</text>
</comment>
<evidence type="ECO:0000256" key="1">
    <source>
        <dbReference type="ARBA" id="ARBA00004236"/>
    </source>
</evidence>
<comment type="caution">
    <text evidence="8">The sequence shown here is derived from an EMBL/GenBank/DDBJ whole genome shotgun (WGS) entry which is preliminary data.</text>
</comment>
<evidence type="ECO:0000313" key="8">
    <source>
        <dbReference type="EMBL" id="MDA3630959.1"/>
    </source>
</evidence>
<keyword evidence="4 7" id="KW-0812">Transmembrane</keyword>
<evidence type="ECO:0000256" key="5">
    <source>
        <dbReference type="ARBA" id="ARBA00022989"/>
    </source>
</evidence>
<dbReference type="Gene3D" id="2.60.40.2880">
    <property type="entry name" value="MmpS1-5, C-terminal soluble domain"/>
    <property type="match status" value="1"/>
</dbReference>
<proteinExistence type="inferred from homology"/>
<keyword evidence="5 7" id="KW-1133">Transmembrane helix</keyword>
<protein>
    <submittedName>
        <fullName evidence="8">MmpS family transport accessory protein</fullName>
    </submittedName>
</protein>
<evidence type="ECO:0000256" key="2">
    <source>
        <dbReference type="ARBA" id="ARBA00007531"/>
    </source>
</evidence>
<comment type="subcellular location">
    <subcellularLocation>
        <location evidence="1">Cell membrane</location>
    </subcellularLocation>
</comment>
<evidence type="ECO:0000313" key="9">
    <source>
        <dbReference type="Proteomes" id="UP001210380"/>
    </source>
</evidence>
<dbReference type="Proteomes" id="UP001210380">
    <property type="component" value="Unassembled WGS sequence"/>
</dbReference>
<feature type="transmembrane region" description="Helical" evidence="7">
    <location>
        <begin position="20"/>
        <end position="50"/>
    </location>
</feature>
<keyword evidence="9" id="KW-1185">Reference proteome</keyword>
<reference evidence="8 9" key="1">
    <citation type="submission" date="2022-11" db="EMBL/GenBank/DDBJ databases">
        <title>Draft genome sequence of Saccharopolyspora sp. WRP15-2 isolated from rhizosphere soils of wild rice in Thailand.</title>
        <authorList>
            <person name="Duangmal K."/>
            <person name="Kammanee S."/>
            <person name="Muangham S."/>
        </authorList>
    </citation>
    <scope>NUCLEOTIDE SEQUENCE [LARGE SCALE GENOMIC DNA]</scope>
    <source>
        <strain evidence="8 9">WRP15-2</strain>
    </source>
</reference>
<dbReference type="InterPro" id="IPR038468">
    <property type="entry name" value="MmpS_C"/>
</dbReference>
<gene>
    <name evidence="8" type="ORF">OU415_36425</name>
</gene>
<organism evidence="8 9">
    <name type="scientific">Saccharopolyspora oryzae</name>
    <dbReference type="NCBI Taxonomy" id="2997343"/>
    <lineage>
        <taxon>Bacteria</taxon>
        <taxon>Bacillati</taxon>
        <taxon>Actinomycetota</taxon>
        <taxon>Actinomycetes</taxon>
        <taxon>Pseudonocardiales</taxon>
        <taxon>Pseudonocardiaceae</taxon>
        <taxon>Saccharopolyspora</taxon>
    </lineage>
</organism>
<feature type="transmembrane region" description="Helical" evidence="7">
    <location>
        <begin position="62"/>
        <end position="84"/>
    </location>
</feature>
<evidence type="ECO:0000256" key="6">
    <source>
        <dbReference type="ARBA" id="ARBA00023136"/>
    </source>
</evidence>
<dbReference type="Pfam" id="PF05423">
    <property type="entry name" value="Mycobact_memb"/>
    <property type="match status" value="1"/>
</dbReference>
<dbReference type="EMBL" id="JAQGLA010000131">
    <property type="protein sequence ID" value="MDA3630959.1"/>
    <property type="molecule type" value="Genomic_DNA"/>
</dbReference>
<keyword evidence="3" id="KW-1003">Cell membrane</keyword>